<reference evidence="1" key="1">
    <citation type="submission" date="2014-11" db="EMBL/GenBank/DDBJ databases">
        <authorList>
            <person name="Amaro Gonzalez C."/>
        </authorList>
    </citation>
    <scope>NUCLEOTIDE SEQUENCE</scope>
</reference>
<evidence type="ECO:0000313" key="1">
    <source>
        <dbReference type="EMBL" id="JAH14340.1"/>
    </source>
</evidence>
<name>A0A0E9QDE4_ANGAN</name>
<dbReference type="AlphaFoldDB" id="A0A0E9QDE4"/>
<reference evidence="1" key="2">
    <citation type="journal article" date="2015" name="Fish Shellfish Immunol.">
        <title>Early steps in the European eel (Anguilla anguilla)-Vibrio vulnificus interaction in the gills: Role of the RtxA13 toxin.</title>
        <authorList>
            <person name="Callol A."/>
            <person name="Pajuelo D."/>
            <person name="Ebbesson L."/>
            <person name="Teles M."/>
            <person name="MacKenzie S."/>
            <person name="Amaro C."/>
        </authorList>
    </citation>
    <scope>NUCLEOTIDE SEQUENCE</scope>
</reference>
<accession>A0A0E9QDE4</accession>
<dbReference type="EMBL" id="GBXM01094237">
    <property type="protein sequence ID" value="JAH14340.1"/>
    <property type="molecule type" value="Transcribed_RNA"/>
</dbReference>
<organism evidence="1">
    <name type="scientific">Anguilla anguilla</name>
    <name type="common">European freshwater eel</name>
    <name type="synonym">Muraena anguilla</name>
    <dbReference type="NCBI Taxonomy" id="7936"/>
    <lineage>
        <taxon>Eukaryota</taxon>
        <taxon>Metazoa</taxon>
        <taxon>Chordata</taxon>
        <taxon>Craniata</taxon>
        <taxon>Vertebrata</taxon>
        <taxon>Euteleostomi</taxon>
        <taxon>Actinopterygii</taxon>
        <taxon>Neopterygii</taxon>
        <taxon>Teleostei</taxon>
        <taxon>Anguilliformes</taxon>
        <taxon>Anguillidae</taxon>
        <taxon>Anguilla</taxon>
    </lineage>
</organism>
<sequence length="50" mass="5753">MVNIRRPPSLLNRLQQTNSDDYNLMVIIRVKNVKEILRQLIATSGNITTT</sequence>
<proteinExistence type="predicted"/>
<protein>
    <submittedName>
        <fullName evidence="1">Uncharacterized protein</fullName>
    </submittedName>
</protein>